<name>A0ABD5PB41_9EURY</name>
<keyword evidence="3" id="KW-1185">Reference proteome</keyword>
<sequence length="115" mass="12791">MTVYKGCPYCDEVFEIGPEDEWPLKRHLLDRHPGPALGRGPRRSAAPPPTADWPAEALCRQFATTDDAAAVRRLTLAVLHARGVSDRTLAEWFDLDEPTVRRLREEVEAAGRGTA</sequence>
<dbReference type="EMBL" id="JBHSDS010000005">
    <property type="protein sequence ID" value="MFC4357912.1"/>
    <property type="molecule type" value="Genomic_DNA"/>
</dbReference>
<accession>A0ABD5PB41</accession>
<evidence type="ECO:0000256" key="1">
    <source>
        <dbReference type="SAM" id="MobiDB-lite"/>
    </source>
</evidence>
<evidence type="ECO:0008006" key="4">
    <source>
        <dbReference type="Google" id="ProtNLM"/>
    </source>
</evidence>
<proteinExistence type="predicted"/>
<feature type="compositionally biased region" description="Low complexity" evidence="1">
    <location>
        <begin position="34"/>
        <end position="45"/>
    </location>
</feature>
<evidence type="ECO:0000313" key="2">
    <source>
        <dbReference type="EMBL" id="MFC4357912.1"/>
    </source>
</evidence>
<dbReference type="AlphaFoldDB" id="A0ABD5PB41"/>
<comment type="caution">
    <text evidence="2">The sequence shown here is derived from an EMBL/GenBank/DDBJ whole genome shotgun (WGS) entry which is preliminary data.</text>
</comment>
<reference evidence="2 3" key="1">
    <citation type="journal article" date="2019" name="Int. J. Syst. Evol. Microbiol.">
        <title>The Global Catalogue of Microorganisms (GCM) 10K type strain sequencing project: providing services to taxonomists for standard genome sequencing and annotation.</title>
        <authorList>
            <consortium name="The Broad Institute Genomics Platform"/>
            <consortium name="The Broad Institute Genome Sequencing Center for Infectious Disease"/>
            <person name="Wu L."/>
            <person name="Ma J."/>
        </authorList>
    </citation>
    <scope>NUCLEOTIDE SEQUENCE [LARGE SCALE GENOMIC DNA]</scope>
    <source>
        <strain evidence="2 3">CGMCC 1.12553</strain>
    </source>
</reference>
<feature type="region of interest" description="Disordered" evidence="1">
    <location>
        <begin position="30"/>
        <end position="51"/>
    </location>
</feature>
<dbReference type="Proteomes" id="UP001595921">
    <property type="component" value="Unassembled WGS sequence"/>
</dbReference>
<organism evidence="2 3">
    <name type="scientific">Halobium salinum</name>
    <dbReference type="NCBI Taxonomy" id="1364940"/>
    <lineage>
        <taxon>Archaea</taxon>
        <taxon>Methanobacteriati</taxon>
        <taxon>Methanobacteriota</taxon>
        <taxon>Stenosarchaea group</taxon>
        <taxon>Halobacteria</taxon>
        <taxon>Halobacteriales</taxon>
        <taxon>Haloferacaceae</taxon>
        <taxon>Halobium</taxon>
    </lineage>
</organism>
<evidence type="ECO:0000313" key="3">
    <source>
        <dbReference type="Proteomes" id="UP001595921"/>
    </source>
</evidence>
<dbReference type="RefSeq" id="WP_267624642.1">
    <property type="nucleotide sequence ID" value="NZ_JAODIW010000009.1"/>
</dbReference>
<protein>
    <recommendedName>
        <fullName evidence="4">C2H2-type domain-containing protein</fullName>
    </recommendedName>
</protein>
<gene>
    <name evidence="2" type="ORF">ACFO0N_08110</name>
</gene>